<dbReference type="InParanoid" id="A0A074YEC7"/>
<feature type="region of interest" description="Disordered" evidence="1">
    <location>
        <begin position="68"/>
        <end position="134"/>
    </location>
</feature>
<sequence>MALTIREAENSFTLAYCKAVNTARWLLLPHQPSLLPSSTSFHFQPSQPSSITRDILTSRLPHQHWSAYTPSHQEQLPSTSHQQTWPSSHLPLRLRSTASSSSAPTESLALSRRPSRRMSRRSSRSMNTSSVKSRYDPTIVTVTPSITSTTSTRHSHSLPLHSLTSQQARKVAIDIEARTFQARGYLDAFDHVIQTFDMTDDLAMVLDALLTRCNRNTESAIGRQKAGLLGKKAFAKKVLEGGYVTEEIKQEMMAWKGQDKDAEEESGSESDE</sequence>
<organism evidence="2 3">
    <name type="scientific">Aureobasidium subglaciale (strain EXF-2481)</name>
    <name type="common">Aureobasidium pullulans var. subglaciale</name>
    <dbReference type="NCBI Taxonomy" id="1043005"/>
    <lineage>
        <taxon>Eukaryota</taxon>
        <taxon>Fungi</taxon>
        <taxon>Dikarya</taxon>
        <taxon>Ascomycota</taxon>
        <taxon>Pezizomycotina</taxon>
        <taxon>Dothideomycetes</taxon>
        <taxon>Dothideomycetidae</taxon>
        <taxon>Dothideales</taxon>
        <taxon>Saccotheciaceae</taxon>
        <taxon>Aureobasidium</taxon>
    </lineage>
</organism>
<evidence type="ECO:0000256" key="1">
    <source>
        <dbReference type="SAM" id="MobiDB-lite"/>
    </source>
</evidence>
<dbReference type="Proteomes" id="UP000030641">
    <property type="component" value="Unassembled WGS sequence"/>
</dbReference>
<evidence type="ECO:0000313" key="2">
    <source>
        <dbReference type="EMBL" id="KEQ94424.1"/>
    </source>
</evidence>
<dbReference type="OrthoDB" id="3896663at2759"/>
<feature type="compositionally biased region" description="Basic residues" evidence="1">
    <location>
        <begin position="113"/>
        <end position="123"/>
    </location>
</feature>
<keyword evidence="3" id="KW-1185">Reference proteome</keyword>
<feature type="compositionally biased region" description="Polar residues" evidence="1">
    <location>
        <begin position="68"/>
        <end position="87"/>
    </location>
</feature>
<proteinExistence type="predicted"/>
<dbReference type="GeneID" id="25366747"/>
<reference evidence="2 3" key="1">
    <citation type="journal article" date="2014" name="BMC Genomics">
        <title>Genome sequencing of four Aureobasidium pullulans varieties: biotechnological potential, stress tolerance, and description of new species.</title>
        <authorList>
            <person name="Gostin Ar C."/>
            <person name="Ohm R.A."/>
            <person name="Kogej T."/>
            <person name="Sonjak S."/>
            <person name="Turk M."/>
            <person name="Zajc J."/>
            <person name="Zalar P."/>
            <person name="Grube M."/>
            <person name="Sun H."/>
            <person name="Han J."/>
            <person name="Sharma A."/>
            <person name="Chiniquy J."/>
            <person name="Ngan C.Y."/>
            <person name="Lipzen A."/>
            <person name="Barry K."/>
            <person name="Grigoriev I.V."/>
            <person name="Gunde-Cimerman N."/>
        </authorList>
    </citation>
    <scope>NUCLEOTIDE SEQUENCE [LARGE SCALE GENOMIC DNA]</scope>
    <source>
        <strain evidence="2 3">EXF-2481</strain>
    </source>
</reference>
<dbReference type="AlphaFoldDB" id="A0A074YEC7"/>
<accession>A0A074YEC7</accession>
<name>A0A074YEC7_AURSE</name>
<dbReference type="RefSeq" id="XP_013342883.1">
    <property type="nucleotide sequence ID" value="XM_013487429.1"/>
</dbReference>
<evidence type="ECO:0000313" key="3">
    <source>
        <dbReference type="Proteomes" id="UP000030641"/>
    </source>
</evidence>
<gene>
    <name evidence="2" type="ORF">AUEXF2481DRAFT_41011</name>
</gene>
<dbReference type="HOGENOM" id="CLU_1023031_0_0_1"/>
<dbReference type="EMBL" id="KL584762">
    <property type="protein sequence ID" value="KEQ94424.1"/>
    <property type="molecule type" value="Genomic_DNA"/>
</dbReference>
<protein>
    <submittedName>
        <fullName evidence="2">Uncharacterized protein</fullName>
    </submittedName>
</protein>
<feature type="compositionally biased region" description="Low complexity" evidence="1">
    <location>
        <begin position="124"/>
        <end position="134"/>
    </location>
</feature>
<feature type="compositionally biased region" description="Low complexity" evidence="1">
    <location>
        <begin position="90"/>
        <end position="112"/>
    </location>
</feature>